<evidence type="ECO:0000259" key="4">
    <source>
        <dbReference type="Pfam" id="PF07635"/>
    </source>
</evidence>
<feature type="coiled-coil region" evidence="1">
    <location>
        <begin position="424"/>
        <end position="451"/>
    </location>
</feature>
<dbReference type="InterPro" id="IPR011444">
    <property type="entry name" value="DUF1549"/>
</dbReference>
<evidence type="ECO:0000313" key="5">
    <source>
        <dbReference type="EMBL" id="RCS52882.1"/>
    </source>
</evidence>
<organism evidence="5 6">
    <name type="scientific">Bremerella cremea</name>
    <dbReference type="NCBI Taxonomy" id="1031537"/>
    <lineage>
        <taxon>Bacteria</taxon>
        <taxon>Pseudomonadati</taxon>
        <taxon>Planctomycetota</taxon>
        <taxon>Planctomycetia</taxon>
        <taxon>Pirellulales</taxon>
        <taxon>Pirellulaceae</taxon>
        <taxon>Bremerella</taxon>
    </lineage>
</organism>
<dbReference type="InterPro" id="IPR013320">
    <property type="entry name" value="ConA-like_dom_sf"/>
</dbReference>
<proteinExistence type="predicted"/>
<dbReference type="SUPFAM" id="SSF49899">
    <property type="entry name" value="Concanavalin A-like lectins/glucanases"/>
    <property type="match status" value="1"/>
</dbReference>
<dbReference type="Proteomes" id="UP000253562">
    <property type="component" value="Unassembled WGS sequence"/>
</dbReference>
<comment type="caution">
    <text evidence="5">The sequence shown here is derived from an EMBL/GenBank/DDBJ whole genome shotgun (WGS) entry which is preliminary data.</text>
</comment>
<dbReference type="AlphaFoldDB" id="A0A368KVH3"/>
<feature type="domain" description="DUF1549" evidence="2">
    <location>
        <begin position="199"/>
        <end position="405"/>
    </location>
</feature>
<evidence type="ECO:0000256" key="1">
    <source>
        <dbReference type="SAM" id="Coils"/>
    </source>
</evidence>
<dbReference type="InterPro" id="IPR022655">
    <property type="entry name" value="DUF1553"/>
</dbReference>
<name>A0A368KVH3_9BACT</name>
<dbReference type="Pfam" id="PF07635">
    <property type="entry name" value="PSCyt1"/>
    <property type="match status" value="1"/>
</dbReference>
<evidence type="ECO:0000313" key="6">
    <source>
        <dbReference type="Proteomes" id="UP000253562"/>
    </source>
</evidence>
<protein>
    <submittedName>
        <fullName evidence="5">DUF1553 domain-containing protein</fullName>
    </submittedName>
</protein>
<dbReference type="PANTHER" id="PTHR35889">
    <property type="entry name" value="CYCLOINULO-OLIGOSACCHARIDE FRUCTANOTRANSFERASE-RELATED"/>
    <property type="match status" value="1"/>
</dbReference>
<gene>
    <name evidence="5" type="ORF">DTL42_08625</name>
</gene>
<dbReference type="Pfam" id="PF07587">
    <property type="entry name" value="PSD1"/>
    <property type="match status" value="1"/>
</dbReference>
<dbReference type="EMBL" id="QPEX01000011">
    <property type="protein sequence ID" value="RCS52882.1"/>
    <property type="molecule type" value="Genomic_DNA"/>
</dbReference>
<keyword evidence="1" id="KW-0175">Coiled coil</keyword>
<dbReference type="Gene3D" id="2.60.120.200">
    <property type="match status" value="1"/>
</dbReference>
<feature type="coiled-coil region" evidence="1">
    <location>
        <begin position="698"/>
        <end position="725"/>
    </location>
</feature>
<feature type="domain" description="DUF1553" evidence="3">
    <location>
        <begin position="774"/>
        <end position="1035"/>
    </location>
</feature>
<accession>A0A368KVH3</accession>
<dbReference type="PANTHER" id="PTHR35889:SF3">
    <property type="entry name" value="F-BOX DOMAIN-CONTAINING PROTEIN"/>
    <property type="match status" value="1"/>
</dbReference>
<sequence>MCRKTVAIAAGRSLGLFGFVWCDRAWTGIPLGVYDKERCYFLSFIRYPVGSRRSLFIPVVLLAIGLSTTLPPRSVRAEEDKLDFARDVQPILASNCYQCHGPDASARKGDVRFDQREDALLHIEPGQPADSELYRRLIASDPAERMPPPGADMQPTLAEIATLKRWIEEGATWEELWSLKPLRSVELPTVSDPTWCQNPLDRFVLARLEKEGLQPAPPATKYQWLRRVTFDLTGLPPTPEEIEAYLADDSAEADDKVIDRLFASPAYGENFARAWLDLARYADTHGYSIDGHRDMWRYREWVIGALNRNLSFADFTTMQLAGDLIEQPTTESLTATGFHRNTPVNDEMGALAEEYRHAYVVDRVNTTGTVFLGMTLACAQCHDHKYDPVSQKDFYRLAAFFDSIDEKGLDGKFGNAAPVIKSPAADQQVELDKIEQQIRASQKLMDEAIEQGRQKLPQWEAEAMQAAKPLTISNDHLIEKLHFDHLPLESSAVTLQREEGQPLLVPGRYGNALLFDGQTSLRIAREQSRPLSVSVWLYPTINNRVTLYQWESAAGQRVELTQKGTQFTLTHVSSVDESTHWEATADAWETREWQHVAWAIDPSQPGKTELWVRGKRLSWSEPVVERQEETLSSQTAPENVETLLSVRGLVDELRLDRRRLTDDDVAVLQGGNPVQDALAIAPAQRTEEEQDLLLRYFVREKLASFAQWERQKQRAEDQLNGLRAQLPETMVMRERETPRTTYVRIRGEWDQLGEEVTPGVPAQLFHLEGAPANDRLGLAHWLTDRENPLPHRVWVNRAWQHFFGTGIVKTTDDLGTRGELPSHPELLEYLAIQFARTGDMKGIHRLIVSSATYRQSSHVGRAAYRRDPENRLLARGPRLRLAAEEIRDQALVASGLLVDELGGRSVKPYQPPGLWEEISIGDDEFSAQKFVQDHGDRLYRRSLYTYWKRSSPPPNMMAFDATNREVCVAQRSCTNTPTQALVLLNDVTFVEAAKVLAADVLAKQNGDVEAAMREAFLRIVSRPMQDEEVGLFQQLYQQELTRYQANKEATAALLATGEKQVPVSPEVAAMTMICHAMFNLDEAIVTP</sequence>
<evidence type="ECO:0000259" key="3">
    <source>
        <dbReference type="Pfam" id="PF07587"/>
    </source>
</evidence>
<feature type="domain" description="Cytochrome C Planctomycete-type" evidence="4">
    <location>
        <begin position="96"/>
        <end position="150"/>
    </location>
</feature>
<evidence type="ECO:0000259" key="2">
    <source>
        <dbReference type="Pfam" id="PF07583"/>
    </source>
</evidence>
<reference evidence="5 6" key="1">
    <citation type="submission" date="2018-07" db="EMBL/GenBank/DDBJ databases">
        <title>Comparative genomes isolates from brazilian mangrove.</title>
        <authorList>
            <person name="De Araujo J.E."/>
            <person name="Taketani R.G."/>
            <person name="Silva M.C.P."/>
            <person name="Lourenco M.V."/>
            <person name="Oliveira V.M."/>
            <person name="Andreote F.D."/>
        </authorList>
    </citation>
    <scope>NUCLEOTIDE SEQUENCE [LARGE SCALE GENOMIC DNA]</scope>
    <source>
        <strain evidence="5 6">HEX PRIS-MGV</strain>
    </source>
</reference>
<dbReference type="InterPro" id="IPR011429">
    <property type="entry name" value="Cyt_c_Planctomycete-type"/>
</dbReference>
<dbReference type="Pfam" id="PF07583">
    <property type="entry name" value="PSCyt2"/>
    <property type="match status" value="1"/>
</dbReference>